<reference evidence="3" key="1">
    <citation type="journal article" date="2007" name="PLoS ONE">
        <title>The first genome sequence of an elite grapevine cultivar (Pinot noir Vitis vinifera L.): coping with a highly heterozygous genome.</title>
        <authorList>
            <person name="Velasco R."/>
            <person name="Zharkikh A."/>
            <person name="Troggio M."/>
            <person name="Cartwright D.A."/>
            <person name="Cestaro A."/>
            <person name="Pruss D."/>
            <person name="Pindo M."/>
            <person name="FitzGerald L.M."/>
            <person name="Vezzulli S."/>
            <person name="Reid J."/>
            <person name="Malacarne G."/>
            <person name="Iliev D."/>
            <person name="Coppola G."/>
            <person name="Wardell B."/>
            <person name="Micheletti D."/>
            <person name="Macalma T."/>
            <person name="Facci M."/>
            <person name="Mitchell J.T."/>
            <person name="Perazzolli M."/>
            <person name="Eldredge G."/>
            <person name="Gatto P."/>
            <person name="Oyzerski R."/>
            <person name="Moretto M."/>
            <person name="Gutin N."/>
            <person name="Stefanini M."/>
            <person name="Chen Y."/>
            <person name="Segala C."/>
            <person name="Davenport C."/>
            <person name="Dematte L."/>
            <person name="Mraz A."/>
            <person name="Battilana J."/>
            <person name="Stormo K."/>
            <person name="Costa F."/>
            <person name="Tao Q."/>
            <person name="Si-Ammour A."/>
            <person name="Harkins T."/>
            <person name="Lackey A."/>
            <person name="Perbost C."/>
            <person name="Taillon B."/>
            <person name="Stella A."/>
            <person name="Solovyev V."/>
            <person name="Fawcett J.A."/>
            <person name="Sterck L."/>
            <person name="Vandepoele K."/>
            <person name="Grando S.M."/>
            <person name="Toppo S."/>
            <person name="Moser C."/>
            <person name="Lanchbury J."/>
            <person name="Bogden R."/>
            <person name="Skolnick M."/>
            <person name="Sgaramella V."/>
            <person name="Bhatnagar S.K."/>
            <person name="Fontana P."/>
            <person name="Gutin A."/>
            <person name="Van de Peer Y."/>
            <person name="Salamini F."/>
            <person name="Viola R."/>
        </authorList>
    </citation>
    <scope>NUCLEOTIDE SEQUENCE</scope>
</reference>
<proteinExistence type="predicted"/>
<evidence type="ECO:0000256" key="1">
    <source>
        <dbReference type="SAM" id="MobiDB-lite"/>
    </source>
</evidence>
<name>A5C6K9_VITVI</name>
<feature type="region of interest" description="Disordered" evidence="1">
    <location>
        <begin position="1"/>
        <end position="20"/>
    </location>
</feature>
<gene>
    <name evidence="3" type="ORF">VITISV_021500</name>
</gene>
<dbReference type="AlphaFoldDB" id="A5C6K9"/>
<feature type="compositionally biased region" description="Polar residues" evidence="1">
    <location>
        <begin position="605"/>
        <end position="617"/>
    </location>
</feature>
<protein>
    <recommendedName>
        <fullName evidence="4">Retrovirus-related Pol polyprotein from transposon RE1</fullName>
    </recommendedName>
</protein>
<keyword evidence="2" id="KW-0472">Membrane</keyword>
<feature type="region of interest" description="Disordered" evidence="1">
    <location>
        <begin position="563"/>
        <end position="627"/>
    </location>
</feature>
<feature type="compositionally biased region" description="Basic and acidic residues" evidence="1">
    <location>
        <begin position="563"/>
        <end position="574"/>
    </location>
</feature>
<dbReference type="PANTHER" id="PTHR11439">
    <property type="entry name" value="GAG-POL-RELATED RETROTRANSPOSON"/>
    <property type="match status" value="1"/>
</dbReference>
<keyword evidence="2" id="KW-1133">Transmembrane helix</keyword>
<dbReference type="PANTHER" id="PTHR11439:SF483">
    <property type="entry name" value="PEPTIDE SYNTHASE GLIP-LIKE, PUTATIVE (AFU_ORTHOLOGUE AFUA_3G12920)-RELATED"/>
    <property type="match status" value="1"/>
</dbReference>
<evidence type="ECO:0000256" key="2">
    <source>
        <dbReference type="SAM" id="Phobius"/>
    </source>
</evidence>
<evidence type="ECO:0008006" key="4">
    <source>
        <dbReference type="Google" id="ProtNLM"/>
    </source>
</evidence>
<keyword evidence="2" id="KW-0812">Transmembrane</keyword>
<accession>A5C6K9</accession>
<dbReference type="EMBL" id="AM484063">
    <property type="protein sequence ID" value="CAN81887.1"/>
    <property type="molecule type" value="Genomic_DNA"/>
</dbReference>
<evidence type="ECO:0000313" key="3">
    <source>
        <dbReference type="EMBL" id="CAN81887.1"/>
    </source>
</evidence>
<feature type="transmembrane region" description="Helical" evidence="2">
    <location>
        <begin position="453"/>
        <end position="473"/>
    </location>
</feature>
<dbReference type="CDD" id="cd09272">
    <property type="entry name" value="RNase_HI_RT_Ty1"/>
    <property type="match status" value="1"/>
</dbReference>
<organism evidence="3">
    <name type="scientific">Vitis vinifera</name>
    <name type="common">Grape</name>
    <dbReference type="NCBI Taxonomy" id="29760"/>
    <lineage>
        <taxon>Eukaryota</taxon>
        <taxon>Viridiplantae</taxon>
        <taxon>Streptophyta</taxon>
        <taxon>Embryophyta</taxon>
        <taxon>Tracheophyta</taxon>
        <taxon>Spermatophyta</taxon>
        <taxon>Magnoliopsida</taxon>
        <taxon>eudicotyledons</taxon>
        <taxon>Gunneridae</taxon>
        <taxon>Pentapetalae</taxon>
        <taxon>rosids</taxon>
        <taxon>Vitales</taxon>
        <taxon>Vitaceae</taxon>
        <taxon>Viteae</taxon>
        <taxon>Vitis</taxon>
    </lineage>
</organism>
<dbReference type="ExpressionAtlas" id="A5C6K9">
    <property type="expression patterns" value="baseline"/>
</dbReference>
<sequence>MEEAKTMKTPMSSSIKLDKDEKDKSIDSTMYRGMIGSLLYLTASRPDIMYSVCLCDRFQSCPKESHLSVVKRILRYLKGTMDIGLWYPKGDNFELIGFPDADFAGCKVERKNTSGTCHFLGHSLVSWHSKKQNSVASSTVEAEYIATEILRHLKLNRTLLEKGSLRYFEGFLLVWETREDLRAGEISLGKEEPENDNFFLGVFGKASRDTEGQESEGHSHLARSQKSRLHYWACCENHYLLQRDHSGQMSYEELEKLPDDCRSWWMLSWLNCLLSVLSFQDRVKQMKFIKYALCGQSNLEFMDRVNMSIAILPMSQEFNWNNATSTVNGDLHCAVSGFLITISVTAGVQKTWRCLMRLELDWPHVTRFFFAAFVTMKLITVAKERADLDVLYIRASKWEYQGAANTLITIMFAQSKEDGVDLIEYGQTQTEDLLRTEAQALGLRFEGLFGRMGWLLVVTIFEPIFLALVHAFYSRVTYGLSGSITSTIRSVEIRLSPESICRIFDIPSVGLRVYESKMKFEKALDSSWIRRAERPPAQARGQGQMHPGVEEKAEIREMEGGLDPQRDFEQRGPELDIPSPPKSEGIQFEATFSKPMLFKPMMSEPTYTAGPSSQPSFTELPHTEIPF</sequence>